<evidence type="ECO:0000256" key="8">
    <source>
        <dbReference type="ARBA" id="ARBA00023163"/>
    </source>
</evidence>
<comment type="function">
    <text evidence="9">May play the central regulatory role in sporulation. It may be an element of the effector pathway responsible for the activation of sporulation genes in response to nutritional stress. Spo0A may act in concert with spo0H (a sigma factor) to control the expression of some genes that are critical to the sporulation process.</text>
</comment>
<dbReference type="RefSeq" id="WP_154467388.1">
    <property type="nucleotide sequence ID" value="NZ_JAXDZL010000219.1"/>
</dbReference>
<dbReference type="Gene3D" id="1.10.10.60">
    <property type="entry name" value="Homeodomain-like"/>
    <property type="match status" value="2"/>
</dbReference>
<reference evidence="13 14" key="1">
    <citation type="submission" date="2019-08" db="EMBL/GenBank/DDBJ databases">
        <title>In-depth cultivation of the pig gut microbiome towards novel bacterial diversity and tailored functional studies.</title>
        <authorList>
            <person name="Wylensek D."/>
            <person name="Hitch T.C.A."/>
            <person name="Clavel T."/>
        </authorList>
    </citation>
    <scope>NUCLEOTIDE SEQUENCE [LARGE SCALE GENOMIC DNA]</scope>
    <source>
        <strain evidence="13 14">WCA-389-WT-23B</strain>
    </source>
</reference>
<feature type="domain" description="Response regulatory" evidence="12">
    <location>
        <begin position="2"/>
        <end position="120"/>
    </location>
</feature>
<dbReference type="GO" id="GO:0043565">
    <property type="term" value="F:sequence-specific DNA binding"/>
    <property type="evidence" value="ECO:0007669"/>
    <property type="project" value="InterPro"/>
</dbReference>
<sequence>MKLLIVDDEPLVSVGIESMLNWKEYDIQLLPHAFNGEQALKMIEEYRPDIVITDIKMPLMSGLELIRECRSRNYELPIFLLLTVYEDFEYAKEAISYNVLDYLIKLDLTPDILKAAVERAVKSVDKIKNENNISQFSLKEQMLSSIQNKFFIYLLHNLFESTEQFQLQSENLGLQFDFGLFSVAYCYTGNRYNGAAPHAEASVTMSVSILQIAKELLRKHIPCYTVSMDLEYFCIIFCWKTKDIQEFLLTIREAMENMCEMIYSYFHADVKCTLGETVNSASSISASYQTARLLMSSSDSREHIVFYNPDSPKLLIQNTFNISIFRKEFSLAFEEFNIVKINSLFHDIIVLFQNKPQKLLQATDISCNILHLCISLLPSGEEIVMDIFSDEPENYLTIHSLTSVMQVINYLNKLNKGLCQYIEREQKHLTNHIVANIRKYICSHVCERITQREVAAIFGITSNYLSILFRKYNDTCFNDYVNQVKIEKAKELLRTENLKVYEVAEILNFSSEFYFSKVFKNIAGCSPSSYLQKHSSSP</sequence>
<evidence type="ECO:0000256" key="9">
    <source>
        <dbReference type="ARBA" id="ARBA00024867"/>
    </source>
</evidence>
<keyword evidence="3" id="KW-0963">Cytoplasm</keyword>
<proteinExistence type="predicted"/>
<dbReference type="AlphaFoldDB" id="A0A6N7WNG1"/>
<dbReference type="GO" id="GO:0003700">
    <property type="term" value="F:DNA-binding transcription factor activity"/>
    <property type="evidence" value="ECO:0007669"/>
    <property type="project" value="InterPro"/>
</dbReference>
<keyword evidence="7" id="KW-0238">DNA-binding</keyword>
<dbReference type="EMBL" id="VUMI01000052">
    <property type="protein sequence ID" value="MSS90998.1"/>
    <property type="molecule type" value="Genomic_DNA"/>
</dbReference>
<evidence type="ECO:0000256" key="7">
    <source>
        <dbReference type="ARBA" id="ARBA00023125"/>
    </source>
</evidence>
<protein>
    <recommendedName>
        <fullName evidence="2">Stage 0 sporulation protein A homolog</fullName>
    </recommendedName>
</protein>
<dbReference type="SMART" id="SM00342">
    <property type="entry name" value="HTH_ARAC"/>
    <property type="match status" value="1"/>
</dbReference>
<dbReference type="PANTHER" id="PTHR42713:SF3">
    <property type="entry name" value="TRANSCRIPTIONAL REGULATORY PROTEIN HPTR"/>
    <property type="match status" value="1"/>
</dbReference>
<evidence type="ECO:0000256" key="3">
    <source>
        <dbReference type="ARBA" id="ARBA00022490"/>
    </source>
</evidence>
<evidence type="ECO:0000256" key="10">
    <source>
        <dbReference type="PROSITE-ProRule" id="PRU00169"/>
    </source>
</evidence>
<evidence type="ECO:0000256" key="1">
    <source>
        <dbReference type="ARBA" id="ARBA00004496"/>
    </source>
</evidence>
<dbReference type="PANTHER" id="PTHR42713">
    <property type="entry name" value="HISTIDINE KINASE-RELATED"/>
    <property type="match status" value="1"/>
</dbReference>
<keyword evidence="14" id="KW-1185">Reference proteome</keyword>
<dbReference type="InterPro" id="IPR001789">
    <property type="entry name" value="Sig_transdc_resp-reg_receiver"/>
</dbReference>
<evidence type="ECO:0000256" key="6">
    <source>
        <dbReference type="ARBA" id="ARBA00023015"/>
    </source>
</evidence>
<evidence type="ECO:0000313" key="14">
    <source>
        <dbReference type="Proteomes" id="UP000436047"/>
    </source>
</evidence>
<comment type="subcellular location">
    <subcellularLocation>
        <location evidence="1">Cytoplasm</location>
    </subcellularLocation>
</comment>
<dbReference type="InterPro" id="IPR051552">
    <property type="entry name" value="HptR"/>
</dbReference>
<comment type="caution">
    <text evidence="13">The sequence shown here is derived from an EMBL/GenBank/DDBJ whole genome shotgun (WGS) entry which is preliminary data.</text>
</comment>
<dbReference type="PROSITE" id="PS00041">
    <property type="entry name" value="HTH_ARAC_FAMILY_1"/>
    <property type="match status" value="1"/>
</dbReference>
<evidence type="ECO:0000256" key="2">
    <source>
        <dbReference type="ARBA" id="ARBA00018672"/>
    </source>
</evidence>
<evidence type="ECO:0000259" key="12">
    <source>
        <dbReference type="PROSITE" id="PS50110"/>
    </source>
</evidence>
<feature type="modified residue" description="4-aspartylphosphate" evidence="10">
    <location>
        <position position="54"/>
    </location>
</feature>
<dbReference type="Gene3D" id="3.40.50.2300">
    <property type="match status" value="1"/>
</dbReference>
<dbReference type="InterPro" id="IPR018060">
    <property type="entry name" value="HTH_AraC"/>
</dbReference>
<dbReference type="Pfam" id="PF12833">
    <property type="entry name" value="HTH_18"/>
    <property type="match status" value="1"/>
</dbReference>
<dbReference type="InterPro" id="IPR009057">
    <property type="entry name" value="Homeodomain-like_sf"/>
</dbReference>
<evidence type="ECO:0000313" key="13">
    <source>
        <dbReference type="EMBL" id="MSS90998.1"/>
    </source>
</evidence>
<evidence type="ECO:0000259" key="11">
    <source>
        <dbReference type="PROSITE" id="PS01124"/>
    </source>
</evidence>
<accession>A0A6N7WNG1</accession>
<evidence type="ECO:0000256" key="4">
    <source>
        <dbReference type="ARBA" id="ARBA00022553"/>
    </source>
</evidence>
<feature type="domain" description="HTH araC/xylS-type" evidence="11">
    <location>
        <begin position="435"/>
        <end position="533"/>
    </location>
</feature>
<dbReference type="Pfam" id="PF00072">
    <property type="entry name" value="Response_reg"/>
    <property type="match status" value="1"/>
</dbReference>
<dbReference type="SUPFAM" id="SSF52172">
    <property type="entry name" value="CheY-like"/>
    <property type="match status" value="1"/>
</dbReference>
<name>A0A6N7WNG1_9FIRM</name>
<dbReference type="InterPro" id="IPR018062">
    <property type="entry name" value="HTH_AraC-typ_CS"/>
</dbReference>
<dbReference type="SUPFAM" id="SSF46689">
    <property type="entry name" value="Homeodomain-like"/>
    <property type="match status" value="1"/>
</dbReference>
<dbReference type="PROSITE" id="PS01124">
    <property type="entry name" value="HTH_ARAC_FAMILY_2"/>
    <property type="match status" value="1"/>
</dbReference>
<keyword evidence="6" id="KW-0805">Transcription regulation</keyword>
<organism evidence="13 14">
    <name type="scientific">Eisenbergiella porci</name>
    <dbReference type="NCBI Taxonomy" id="2652274"/>
    <lineage>
        <taxon>Bacteria</taxon>
        <taxon>Bacillati</taxon>
        <taxon>Bacillota</taxon>
        <taxon>Clostridia</taxon>
        <taxon>Lachnospirales</taxon>
        <taxon>Lachnospiraceae</taxon>
        <taxon>Eisenbergiella</taxon>
    </lineage>
</organism>
<dbReference type="InterPro" id="IPR011006">
    <property type="entry name" value="CheY-like_superfamily"/>
</dbReference>
<dbReference type="SMART" id="SM00448">
    <property type="entry name" value="REC"/>
    <property type="match status" value="1"/>
</dbReference>
<keyword evidence="5" id="KW-0902">Two-component regulatory system</keyword>
<gene>
    <name evidence="13" type="ORF">FYJ45_22930</name>
</gene>
<dbReference type="GO" id="GO:0005737">
    <property type="term" value="C:cytoplasm"/>
    <property type="evidence" value="ECO:0007669"/>
    <property type="project" value="UniProtKB-SubCell"/>
</dbReference>
<keyword evidence="4 10" id="KW-0597">Phosphoprotein</keyword>
<keyword evidence="8" id="KW-0804">Transcription</keyword>
<dbReference type="GO" id="GO:0000160">
    <property type="term" value="P:phosphorelay signal transduction system"/>
    <property type="evidence" value="ECO:0007669"/>
    <property type="project" value="UniProtKB-KW"/>
</dbReference>
<dbReference type="GeneID" id="86055874"/>
<dbReference type="PROSITE" id="PS50110">
    <property type="entry name" value="RESPONSE_REGULATORY"/>
    <property type="match status" value="1"/>
</dbReference>
<dbReference type="Proteomes" id="UP000436047">
    <property type="component" value="Unassembled WGS sequence"/>
</dbReference>
<dbReference type="CDD" id="cd17536">
    <property type="entry name" value="REC_YesN-like"/>
    <property type="match status" value="1"/>
</dbReference>
<evidence type="ECO:0000256" key="5">
    <source>
        <dbReference type="ARBA" id="ARBA00023012"/>
    </source>
</evidence>